<proteinExistence type="predicted"/>
<evidence type="ECO:0000313" key="2">
    <source>
        <dbReference type="EMBL" id="KAF8885547.1"/>
    </source>
</evidence>
<evidence type="ECO:0000313" key="3">
    <source>
        <dbReference type="Proteomes" id="UP000724874"/>
    </source>
</evidence>
<dbReference type="AlphaFoldDB" id="A0A9P5NIJ3"/>
<keyword evidence="3" id="KW-1185">Reference proteome</keyword>
<feature type="region of interest" description="Disordered" evidence="1">
    <location>
        <begin position="132"/>
        <end position="156"/>
    </location>
</feature>
<accession>A0A9P5NIJ3</accession>
<evidence type="ECO:0000256" key="1">
    <source>
        <dbReference type="SAM" id="MobiDB-lite"/>
    </source>
</evidence>
<protein>
    <submittedName>
        <fullName evidence="2">Uncharacterized protein</fullName>
    </submittedName>
</protein>
<name>A0A9P5NIJ3_GYMJU</name>
<dbReference type="OrthoDB" id="28947at2759"/>
<organism evidence="2 3">
    <name type="scientific">Gymnopilus junonius</name>
    <name type="common">Spectacular rustgill mushroom</name>
    <name type="synonym">Gymnopilus spectabilis subsp. junonius</name>
    <dbReference type="NCBI Taxonomy" id="109634"/>
    <lineage>
        <taxon>Eukaryota</taxon>
        <taxon>Fungi</taxon>
        <taxon>Dikarya</taxon>
        <taxon>Basidiomycota</taxon>
        <taxon>Agaricomycotina</taxon>
        <taxon>Agaricomycetes</taxon>
        <taxon>Agaricomycetidae</taxon>
        <taxon>Agaricales</taxon>
        <taxon>Agaricineae</taxon>
        <taxon>Hymenogastraceae</taxon>
        <taxon>Gymnopilus</taxon>
    </lineage>
</organism>
<dbReference type="Proteomes" id="UP000724874">
    <property type="component" value="Unassembled WGS sequence"/>
</dbReference>
<gene>
    <name evidence="2" type="ORF">CPB84DRAFT_1850332</name>
</gene>
<sequence>MPPNPLLHREEFNMEGHEGAVGSAEVEYANAKAVGASLLYKFRGGATGASHLHGRLTHNSTFNISFQALILIEDTAASLFCSFISASSITVVGPIDARKVSLAVYTLALGWPHPPNTVVLVTVGAGDVSNNVPGSRGITDEKVADGVEEAYDPEELRPPLAHAYASAVPP</sequence>
<comment type="caution">
    <text evidence="2">The sequence shown here is derived from an EMBL/GenBank/DDBJ whole genome shotgun (WGS) entry which is preliminary data.</text>
</comment>
<dbReference type="EMBL" id="JADNYJ010000101">
    <property type="protein sequence ID" value="KAF8885547.1"/>
    <property type="molecule type" value="Genomic_DNA"/>
</dbReference>
<reference evidence="2" key="1">
    <citation type="submission" date="2020-11" db="EMBL/GenBank/DDBJ databases">
        <authorList>
            <consortium name="DOE Joint Genome Institute"/>
            <person name="Ahrendt S."/>
            <person name="Riley R."/>
            <person name="Andreopoulos W."/>
            <person name="LaButti K."/>
            <person name="Pangilinan J."/>
            <person name="Ruiz-duenas F.J."/>
            <person name="Barrasa J.M."/>
            <person name="Sanchez-Garcia M."/>
            <person name="Camarero S."/>
            <person name="Miyauchi S."/>
            <person name="Serrano A."/>
            <person name="Linde D."/>
            <person name="Babiker R."/>
            <person name="Drula E."/>
            <person name="Ayuso-Fernandez I."/>
            <person name="Pacheco R."/>
            <person name="Padilla G."/>
            <person name="Ferreira P."/>
            <person name="Barriuso J."/>
            <person name="Kellner H."/>
            <person name="Castanera R."/>
            <person name="Alfaro M."/>
            <person name="Ramirez L."/>
            <person name="Pisabarro A.G."/>
            <person name="Kuo A."/>
            <person name="Tritt A."/>
            <person name="Lipzen A."/>
            <person name="He G."/>
            <person name="Yan M."/>
            <person name="Ng V."/>
            <person name="Cullen D."/>
            <person name="Martin F."/>
            <person name="Rosso M.-N."/>
            <person name="Henrissat B."/>
            <person name="Hibbett D."/>
            <person name="Martinez A.T."/>
            <person name="Grigoriev I.V."/>
        </authorList>
    </citation>
    <scope>NUCLEOTIDE SEQUENCE</scope>
    <source>
        <strain evidence="2">AH 44721</strain>
    </source>
</reference>